<sequence length="132" mass="15639">MFIISIGIMICLIRLKNIQKALYRLDKEFLEDNRVTLNEAFILYSLYNKKTSCASYLSNQIGLSNSRTSRILENLEIKKYIIRRIGKPDKRKMIFSLTDKGREKIKEIQSKENKYTEFIIRLVKMIKEIITP</sequence>
<accession>A0A212JLQ7</accession>
<dbReference type="InterPro" id="IPR036390">
    <property type="entry name" value="WH_DNA-bd_sf"/>
</dbReference>
<evidence type="ECO:0000313" key="5">
    <source>
        <dbReference type="EMBL" id="SBW00373.1"/>
    </source>
</evidence>
<feature type="domain" description="HTH marR-type" evidence="4">
    <location>
        <begin position="28"/>
        <end position="125"/>
    </location>
</feature>
<evidence type="ECO:0000256" key="3">
    <source>
        <dbReference type="ARBA" id="ARBA00023163"/>
    </source>
</evidence>
<dbReference type="InterPro" id="IPR036388">
    <property type="entry name" value="WH-like_DNA-bd_sf"/>
</dbReference>
<dbReference type="PANTHER" id="PTHR42756:SF1">
    <property type="entry name" value="TRANSCRIPTIONAL REPRESSOR OF EMRAB OPERON"/>
    <property type="match status" value="1"/>
</dbReference>
<dbReference type="InterPro" id="IPR027395">
    <property type="entry name" value="WH_DNA-bd_dom"/>
</dbReference>
<dbReference type="Gene3D" id="1.10.10.10">
    <property type="entry name" value="Winged helix-like DNA-binding domain superfamily/Winged helix DNA-binding domain"/>
    <property type="match status" value="1"/>
</dbReference>
<dbReference type="PANTHER" id="PTHR42756">
    <property type="entry name" value="TRANSCRIPTIONAL REGULATOR, MARR"/>
    <property type="match status" value="1"/>
</dbReference>
<dbReference type="SUPFAM" id="SSF46785">
    <property type="entry name" value="Winged helix' DNA-binding domain"/>
    <property type="match status" value="1"/>
</dbReference>
<proteinExistence type="predicted"/>
<reference evidence="5" key="1">
    <citation type="submission" date="2016-04" db="EMBL/GenBank/DDBJ databases">
        <authorList>
            <person name="Evans L.H."/>
            <person name="Alamgir A."/>
            <person name="Owens N."/>
            <person name="Weber N.D."/>
            <person name="Virtaneva K."/>
            <person name="Barbian K."/>
            <person name="Babar A."/>
            <person name="Rosenke K."/>
        </authorList>
    </citation>
    <scope>NUCLEOTIDE SEQUENCE</scope>
    <source>
        <strain evidence="5">86-1</strain>
    </source>
</reference>
<dbReference type="InterPro" id="IPR000835">
    <property type="entry name" value="HTH_MarR-typ"/>
</dbReference>
<dbReference type="EMBL" id="FLUM01000002">
    <property type="protein sequence ID" value="SBW00373.1"/>
    <property type="molecule type" value="Genomic_DNA"/>
</dbReference>
<keyword evidence="1" id="KW-0805">Transcription regulation</keyword>
<keyword evidence="2" id="KW-0238">DNA-binding</keyword>
<keyword evidence="3" id="KW-0804">Transcription</keyword>
<dbReference type="GO" id="GO:0003700">
    <property type="term" value="F:DNA-binding transcription factor activity"/>
    <property type="evidence" value="ECO:0007669"/>
    <property type="project" value="InterPro"/>
</dbReference>
<evidence type="ECO:0000256" key="2">
    <source>
        <dbReference type="ARBA" id="ARBA00023125"/>
    </source>
</evidence>
<dbReference type="Pfam" id="PF13601">
    <property type="entry name" value="HTH_34"/>
    <property type="match status" value="1"/>
</dbReference>
<dbReference type="GO" id="GO:0003677">
    <property type="term" value="F:DNA binding"/>
    <property type="evidence" value="ECO:0007669"/>
    <property type="project" value="UniProtKB-KW"/>
</dbReference>
<evidence type="ECO:0000259" key="4">
    <source>
        <dbReference type="SMART" id="SM00347"/>
    </source>
</evidence>
<evidence type="ECO:0000256" key="1">
    <source>
        <dbReference type="ARBA" id="ARBA00023015"/>
    </source>
</evidence>
<protein>
    <recommendedName>
        <fullName evidence="4">HTH marR-type domain-containing protein</fullName>
    </recommendedName>
</protein>
<organism evidence="5">
    <name type="scientific">uncultured Dysgonomonas sp</name>
    <dbReference type="NCBI Taxonomy" id="206096"/>
    <lineage>
        <taxon>Bacteria</taxon>
        <taxon>Pseudomonadati</taxon>
        <taxon>Bacteroidota</taxon>
        <taxon>Bacteroidia</taxon>
        <taxon>Bacteroidales</taxon>
        <taxon>Dysgonomonadaceae</taxon>
        <taxon>Dysgonomonas</taxon>
        <taxon>environmental samples</taxon>
    </lineage>
</organism>
<name>A0A212JLQ7_9BACT</name>
<dbReference type="SMART" id="SM00347">
    <property type="entry name" value="HTH_MARR"/>
    <property type="match status" value="1"/>
</dbReference>
<dbReference type="AlphaFoldDB" id="A0A212JLQ7"/>
<gene>
    <name evidence="5" type="ORF">KL86DYS1_20175</name>
</gene>